<organism evidence="4 5">
    <name type="scientific">Blastopirellula marina</name>
    <dbReference type="NCBI Taxonomy" id="124"/>
    <lineage>
        <taxon>Bacteria</taxon>
        <taxon>Pseudomonadati</taxon>
        <taxon>Planctomycetota</taxon>
        <taxon>Planctomycetia</taxon>
        <taxon>Pirellulales</taxon>
        <taxon>Pirellulaceae</taxon>
        <taxon>Blastopirellula</taxon>
    </lineage>
</organism>
<dbReference type="Pfam" id="PF07228">
    <property type="entry name" value="SpoIIE"/>
    <property type="match status" value="1"/>
</dbReference>
<evidence type="ECO:0000313" key="5">
    <source>
        <dbReference type="Proteomes" id="UP000240009"/>
    </source>
</evidence>
<keyword evidence="2" id="KW-0175">Coiled coil</keyword>
<dbReference type="SMART" id="SM00331">
    <property type="entry name" value="PP2C_SIG"/>
    <property type="match status" value="1"/>
</dbReference>
<dbReference type="InterPro" id="IPR052016">
    <property type="entry name" value="Bact_Sigma-Reg"/>
</dbReference>
<dbReference type="OrthoDB" id="20101at2"/>
<feature type="domain" description="PPM-type phosphatase" evidence="3">
    <location>
        <begin position="197"/>
        <end position="416"/>
    </location>
</feature>
<evidence type="ECO:0000256" key="1">
    <source>
        <dbReference type="ARBA" id="ARBA00022801"/>
    </source>
</evidence>
<protein>
    <recommendedName>
        <fullName evidence="3">PPM-type phosphatase domain-containing protein</fullName>
    </recommendedName>
</protein>
<feature type="coiled-coil region" evidence="2">
    <location>
        <begin position="135"/>
        <end position="165"/>
    </location>
</feature>
<comment type="caution">
    <text evidence="4">The sequence shown here is derived from an EMBL/GenBank/DDBJ whole genome shotgun (WGS) entry which is preliminary data.</text>
</comment>
<dbReference type="EMBL" id="PUIA01000037">
    <property type="protein sequence ID" value="PQO31149.1"/>
    <property type="molecule type" value="Genomic_DNA"/>
</dbReference>
<name>A0A2S8FG57_9BACT</name>
<dbReference type="InterPro" id="IPR036457">
    <property type="entry name" value="PPM-type-like_dom_sf"/>
</dbReference>
<keyword evidence="1" id="KW-0378">Hydrolase</keyword>
<gene>
    <name evidence="4" type="ORF">C5Y96_12405</name>
</gene>
<dbReference type="InterPro" id="IPR001932">
    <property type="entry name" value="PPM-type_phosphatase-like_dom"/>
</dbReference>
<dbReference type="GO" id="GO:0016791">
    <property type="term" value="F:phosphatase activity"/>
    <property type="evidence" value="ECO:0007669"/>
    <property type="project" value="TreeGrafter"/>
</dbReference>
<evidence type="ECO:0000313" key="4">
    <source>
        <dbReference type="EMBL" id="PQO31149.1"/>
    </source>
</evidence>
<evidence type="ECO:0000256" key="2">
    <source>
        <dbReference type="SAM" id="Coils"/>
    </source>
</evidence>
<evidence type="ECO:0000259" key="3">
    <source>
        <dbReference type="SMART" id="SM00331"/>
    </source>
</evidence>
<dbReference type="AlphaFoldDB" id="A0A2S8FG57"/>
<dbReference type="PANTHER" id="PTHR43156">
    <property type="entry name" value="STAGE II SPORULATION PROTEIN E-RELATED"/>
    <property type="match status" value="1"/>
</dbReference>
<reference evidence="4 5" key="1">
    <citation type="submission" date="2018-02" db="EMBL/GenBank/DDBJ databases">
        <title>Comparative genomes isolates from brazilian mangrove.</title>
        <authorList>
            <person name="Araujo J.E."/>
            <person name="Taketani R.G."/>
            <person name="Silva M.C.P."/>
            <person name="Loureco M.V."/>
            <person name="Andreote F.D."/>
        </authorList>
    </citation>
    <scope>NUCLEOTIDE SEQUENCE [LARGE SCALE GENOMIC DNA]</scope>
    <source>
        <strain evidence="4 5">HEX-2 MGV</strain>
    </source>
</reference>
<dbReference type="PANTHER" id="PTHR43156:SF2">
    <property type="entry name" value="STAGE II SPORULATION PROTEIN E"/>
    <property type="match status" value="1"/>
</dbReference>
<dbReference type="RefSeq" id="WP_105353664.1">
    <property type="nucleotide sequence ID" value="NZ_PUIA01000037.1"/>
</dbReference>
<dbReference type="Gene3D" id="3.60.40.10">
    <property type="entry name" value="PPM-type phosphatase domain"/>
    <property type="match status" value="1"/>
</dbReference>
<accession>A0A2S8FG57</accession>
<dbReference type="Proteomes" id="UP000240009">
    <property type="component" value="Unassembled WGS sequence"/>
</dbReference>
<proteinExistence type="predicted"/>
<sequence length="433" mass="48916">MRTHLGDVRIFDQSAVVEVRTKVLSLTAAFGFGSAMSTRMATILSDLVRELLKNSEPGAMFVDLEDSQGHLTLGLRFLTSDTVQISPALREVFDDVRQLSNGESVREISLRKTIRNMPGSLTPEFLDFQRDRISLKSRAALLEELREKNQQLERYNAHLEDLVRERTNELELTNQRMQRDLDAGAEYVARLIPEPVTGQISIDWRYVPSEELGGDAMGYHWIDPDHMAIYLLDVTGHGIDSALLAVSIINVVRGASLPGADFRNPSEVLKRLNQSFTMDLHGNKLYTMWYGVFHRPSRTLTWGGGGHPDALLYVKDSREPVRLASGGPLMGMIDWPYFETDSIIIDSPSSLFLYSDGVFEIHKEDGKEWTFDEFVDYMNIPVPKGDTKMDDLYRYVRELCGCEQLGDDFSILEIRFDLPDHLPGEVHGEGAAI</sequence>